<proteinExistence type="predicted"/>
<evidence type="ECO:0000313" key="2">
    <source>
        <dbReference type="Proteomes" id="UP001138500"/>
    </source>
</evidence>
<sequence length="92" mass="10729">MDDINIALRSAKTEETDVEAIEKRVDADSEYVRNWILYDLGAENGEEKRAVHSESIPVEKRVDADSEYVRNWMLYDLGEDRKGEEKRHVESN</sequence>
<dbReference type="EMBL" id="RIBY02000091">
    <property type="protein sequence ID" value="KAH9845366.1"/>
    <property type="molecule type" value="Genomic_DNA"/>
</dbReference>
<reference evidence="1 2" key="2">
    <citation type="journal article" date="2021" name="Curr. Genet.">
        <title>Genetic response to nitrogen starvation in the aggressive Eucalyptus foliar pathogen Teratosphaeria destructans.</title>
        <authorList>
            <person name="Havenga M."/>
            <person name="Wingfield B.D."/>
            <person name="Wingfield M.J."/>
            <person name="Dreyer L.L."/>
            <person name="Roets F."/>
            <person name="Aylward J."/>
        </authorList>
    </citation>
    <scope>NUCLEOTIDE SEQUENCE [LARGE SCALE GENOMIC DNA]</scope>
    <source>
        <strain evidence="1">CMW44962</strain>
    </source>
</reference>
<comment type="caution">
    <text evidence="1">The sequence shown here is derived from an EMBL/GenBank/DDBJ whole genome shotgun (WGS) entry which is preliminary data.</text>
</comment>
<protein>
    <submittedName>
        <fullName evidence="1">Uncharacterized protein</fullName>
    </submittedName>
</protein>
<keyword evidence="2" id="KW-1185">Reference proteome</keyword>
<dbReference type="AlphaFoldDB" id="A0A9W7T1K0"/>
<name>A0A9W7T1K0_9PEZI</name>
<organism evidence="1 2">
    <name type="scientific">Teratosphaeria destructans</name>
    <dbReference type="NCBI Taxonomy" id="418781"/>
    <lineage>
        <taxon>Eukaryota</taxon>
        <taxon>Fungi</taxon>
        <taxon>Dikarya</taxon>
        <taxon>Ascomycota</taxon>
        <taxon>Pezizomycotina</taxon>
        <taxon>Dothideomycetes</taxon>
        <taxon>Dothideomycetidae</taxon>
        <taxon>Mycosphaerellales</taxon>
        <taxon>Teratosphaeriaceae</taxon>
        <taxon>Teratosphaeria</taxon>
    </lineage>
</organism>
<dbReference type="Proteomes" id="UP001138500">
    <property type="component" value="Unassembled WGS sequence"/>
</dbReference>
<accession>A0A9W7T1K0</accession>
<gene>
    <name evidence="1" type="ORF">Tdes44962_MAKER06724</name>
</gene>
<reference evidence="1 2" key="1">
    <citation type="journal article" date="2018" name="IMA Fungus">
        <title>IMA Genome-F 10: Nine draft genome sequences of Claviceps purpurea s.lat., including C. arundinis, C. humidiphila, and C. cf. spartinae, pseudomolecules for the pitch canker pathogen Fusarium circinatum, draft genome of Davidsoniella eucalypti, Grosmannia galeiformis, Quambalaria eucalypti, and Teratosphaeria destructans.</title>
        <authorList>
            <person name="Wingfield B.D."/>
            <person name="Liu M."/>
            <person name="Nguyen H.D."/>
            <person name="Lane F.A."/>
            <person name="Morgan S.W."/>
            <person name="De Vos L."/>
            <person name="Wilken P.M."/>
            <person name="Duong T.A."/>
            <person name="Aylward J."/>
            <person name="Coetzee M.P."/>
            <person name="Dadej K."/>
            <person name="De Beer Z.W."/>
            <person name="Findlay W."/>
            <person name="Havenga M."/>
            <person name="Kolarik M."/>
            <person name="Menzies J.G."/>
            <person name="Naidoo K."/>
            <person name="Pochopski O."/>
            <person name="Shoukouhi P."/>
            <person name="Santana Q.C."/>
            <person name="Seifert K.A."/>
            <person name="Soal N."/>
            <person name="Steenkamp E.T."/>
            <person name="Tatham C.T."/>
            <person name="van der Nest M.A."/>
            <person name="Wingfield M.J."/>
        </authorList>
    </citation>
    <scope>NUCLEOTIDE SEQUENCE [LARGE SCALE GENOMIC DNA]</scope>
    <source>
        <strain evidence="1">CMW44962</strain>
    </source>
</reference>
<evidence type="ECO:0000313" key="1">
    <source>
        <dbReference type="EMBL" id="KAH9845366.1"/>
    </source>
</evidence>